<dbReference type="GO" id="GO:0016757">
    <property type="term" value="F:glycosyltransferase activity"/>
    <property type="evidence" value="ECO:0007669"/>
    <property type="project" value="UniProtKB-KW"/>
</dbReference>
<evidence type="ECO:0000256" key="9">
    <source>
        <dbReference type="ARBA" id="ARBA00023136"/>
    </source>
</evidence>
<evidence type="ECO:0000256" key="6">
    <source>
        <dbReference type="ARBA" id="ARBA00022968"/>
    </source>
</evidence>
<accession>A0ABD1MKY2</accession>
<keyword evidence="6" id="KW-0735">Signal-anchor</keyword>
<evidence type="ECO:0000256" key="3">
    <source>
        <dbReference type="ARBA" id="ARBA00022676"/>
    </source>
</evidence>
<dbReference type="InterPro" id="IPR001675">
    <property type="entry name" value="Glyco_trans_29"/>
</dbReference>
<dbReference type="InterPro" id="IPR038578">
    <property type="entry name" value="GT29-like_sf"/>
</dbReference>
<sequence length="156" mass="17351">MVASFTKADPITSTSFVSYGTHNVSRPPQFSSSPIRASTQPPSWLRKPRLQEVPIKNYVYLMLGASFGSTAKGTGIKALEFALSMCDSVDMYGFTVYSSHKEWTRYFSESLQVHTPLYGELARSEDPLAPCSIINKKVKRNLNAVSKRVTSRGFSK</sequence>
<dbReference type="Proteomes" id="UP001603857">
    <property type="component" value="Unassembled WGS sequence"/>
</dbReference>
<evidence type="ECO:0000256" key="2">
    <source>
        <dbReference type="ARBA" id="ARBA00006003"/>
    </source>
</evidence>
<proteinExistence type="inferred from homology"/>
<dbReference type="Pfam" id="PF00777">
    <property type="entry name" value="Glyco_transf_29"/>
    <property type="match status" value="1"/>
</dbReference>
<comment type="caution">
    <text evidence="11">The sequence shown here is derived from an EMBL/GenBank/DDBJ whole genome shotgun (WGS) entry which is preliminary data.</text>
</comment>
<keyword evidence="3" id="KW-0328">Glycosyltransferase</keyword>
<dbReference type="EMBL" id="JBGMDY010000004">
    <property type="protein sequence ID" value="KAL2336477.1"/>
    <property type="molecule type" value="Genomic_DNA"/>
</dbReference>
<dbReference type="Gene3D" id="3.90.1480.20">
    <property type="entry name" value="Glycosyl transferase family 29"/>
    <property type="match status" value="1"/>
</dbReference>
<evidence type="ECO:0000256" key="4">
    <source>
        <dbReference type="ARBA" id="ARBA00022679"/>
    </source>
</evidence>
<evidence type="ECO:0000256" key="5">
    <source>
        <dbReference type="ARBA" id="ARBA00022692"/>
    </source>
</evidence>
<dbReference type="PANTHER" id="PTHR47379">
    <property type="entry name" value="SIALYLTRANSFERASE-LIKE PROTEIN 2"/>
    <property type="match status" value="1"/>
</dbReference>
<dbReference type="PANTHER" id="PTHR47379:SF3">
    <property type="entry name" value="SIALYLTRANSFERASE-LIKE PROTEIN 2"/>
    <property type="match status" value="1"/>
</dbReference>
<evidence type="ECO:0000313" key="11">
    <source>
        <dbReference type="EMBL" id="KAL2336477.1"/>
    </source>
</evidence>
<keyword evidence="9" id="KW-0472">Membrane</keyword>
<keyword evidence="4" id="KW-0808">Transferase</keyword>
<evidence type="ECO:0000256" key="7">
    <source>
        <dbReference type="ARBA" id="ARBA00022989"/>
    </source>
</evidence>
<keyword evidence="8" id="KW-0333">Golgi apparatus</keyword>
<evidence type="ECO:0000313" key="12">
    <source>
        <dbReference type="Proteomes" id="UP001603857"/>
    </source>
</evidence>
<protein>
    <submittedName>
        <fullName evidence="11">Uncharacterized protein</fullName>
    </submittedName>
</protein>
<gene>
    <name evidence="11" type="ORF">Fmac_010923</name>
</gene>
<comment type="similarity">
    <text evidence="2">Belongs to the glycosyltransferase 29 family.</text>
</comment>
<name>A0ABD1MKY2_9FABA</name>
<organism evidence="11 12">
    <name type="scientific">Flemingia macrophylla</name>
    <dbReference type="NCBI Taxonomy" id="520843"/>
    <lineage>
        <taxon>Eukaryota</taxon>
        <taxon>Viridiplantae</taxon>
        <taxon>Streptophyta</taxon>
        <taxon>Embryophyta</taxon>
        <taxon>Tracheophyta</taxon>
        <taxon>Spermatophyta</taxon>
        <taxon>Magnoliopsida</taxon>
        <taxon>eudicotyledons</taxon>
        <taxon>Gunneridae</taxon>
        <taxon>Pentapetalae</taxon>
        <taxon>rosids</taxon>
        <taxon>fabids</taxon>
        <taxon>Fabales</taxon>
        <taxon>Fabaceae</taxon>
        <taxon>Papilionoideae</taxon>
        <taxon>50 kb inversion clade</taxon>
        <taxon>NPAAA clade</taxon>
        <taxon>indigoferoid/millettioid clade</taxon>
        <taxon>Phaseoleae</taxon>
        <taxon>Flemingia</taxon>
    </lineage>
</organism>
<reference evidence="11 12" key="1">
    <citation type="submission" date="2024-08" db="EMBL/GenBank/DDBJ databases">
        <title>Insights into the chromosomal genome structure of Flemingia macrophylla.</title>
        <authorList>
            <person name="Ding Y."/>
            <person name="Zhao Y."/>
            <person name="Bi W."/>
            <person name="Wu M."/>
            <person name="Zhao G."/>
            <person name="Gong Y."/>
            <person name="Li W."/>
            <person name="Zhang P."/>
        </authorList>
    </citation>
    <scope>NUCLEOTIDE SEQUENCE [LARGE SCALE GENOMIC DNA]</scope>
    <source>
        <strain evidence="11">DYQJB</strain>
        <tissue evidence="11">Leaf</tissue>
    </source>
</reference>
<keyword evidence="12" id="KW-1185">Reference proteome</keyword>
<dbReference type="GO" id="GO:0000139">
    <property type="term" value="C:Golgi membrane"/>
    <property type="evidence" value="ECO:0007669"/>
    <property type="project" value="UniProtKB-SubCell"/>
</dbReference>
<keyword evidence="5" id="KW-0812">Transmembrane</keyword>
<evidence type="ECO:0000256" key="1">
    <source>
        <dbReference type="ARBA" id="ARBA00004323"/>
    </source>
</evidence>
<dbReference type="AlphaFoldDB" id="A0ABD1MKY2"/>
<comment type="subcellular location">
    <subcellularLocation>
        <location evidence="1">Golgi apparatus membrane</location>
        <topology evidence="1">Single-pass type II membrane protein</topology>
    </subcellularLocation>
</comment>
<keyword evidence="10" id="KW-0325">Glycoprotein</keyword>
<evidence type="ECO:0000256" key="8">
    <source>
        <dbReference type="ARBA" id="ARBA00023034"/>
    </source>
</evidence>
<evidence type="ECO:0000256" key="10">
    <source>
        <dbReference type="ARBA" id="ARBA00023180"/>
    </source>
</evidence>
<keyword evidence="7" id="KW-1133">Transmembrane helix</keyword>